<dbReference type="Pfam" id="PF13793">
    <property type="entry name" value="Pribosyltran_N"/>
    <property type="match status" value="1"/>
</dbReference>
<dbReference type="GO" id="GO:0002189">
    <property type="term" value="C:ribose phosphate diphosphokinase complex"/>
    <property type="evidence" value="ECO:0007669"/>
    <property type="project" value="TreeGrafter"/>
</dbReference>
<dbReference type="Proteomes" id="UP000324832">
    <property type="component" value="Unassembled WGS sequence"/>
</dbReference>
<reference evidence="4 5" key="1">
    <citation type="submission" date="2017-07" db="EMBL/GenBank/DDBJ databases">
        <authorList>
            <person name="Talla V."/>
            <person name="Backstrom N."/>
        </authorList>
    </citation>
    <scope>NUCLEOTIDE SEQUENCE [LARGE SCALE GENOMIC DNA]</scope>
</reference>
<keyword evidence="2" id="KW-0545">Nucleotide biosynthesis</keyword>
<keyword evidence="5" id="KW-1185">Reference proteome</keyword>
<dbReference type="Gene3D" id="3.40.50.2020">
    <property type="match status" value="1"/>
</dbReference>
<gene>
    <name evidence="4" type="ORF">LSINAPIS_LOCUS14281</name>
</gene>
<dbReference type="SMART" id="SM01400">
    <property type="entry name" value="Pribosyltran_N"/>
    <property type="match status" value="1"/>
</dbReference>
<comment type="similarity">
    <text evidence="1">Belongs to the ribose-phosphate pyrophosphokinase family.</text>
</comment>
<dbReference type="GO" id="GO:0006015">
    <property type="term" value="P:5-phosphoribose 1-diphosphate biosynthetic process"/>
    <property type="evidence" value="ECO:0007669"/>
    <property type="project" value="TreeGrafter"/>
</dbReference>
<protein>
    <recommendedName>
        <fullName evidence="3">Ribose-phosphate pyrophosphokinase N-terminal domain-containing protein</fullName>
    </recommendedName>
</protein>
<dbReference type="InterPro" id="IPR005946">
    <property type="entry name" value="Rib-P_diPkinase"/>
</dbReference>
<sequence>MTLFEDFNKCLRTKKQVEFKKVIRLGYTNRSQKCNMENHSTSDIIIISGNSHPELAESVANRLGVRKGGCSVYHKTNRETMVEIADSIRGKNIYIIQTGTKFQTIVTR</sequence>
<dbReference type="GO" id="GO:0005737">
    <property type="term" value="C:cytoplasm"/>
    <property type="evidence" value="ECO:0007669"/>
    <property type="project" value="TreeGrafter"/>
</dbReference>
<name>A0A5E4R5A5_9NEOP</name>
<dbReference type="InterPro" id="IPR029057">
    <property type="entry name" value="PRTase-like"/>
</dbReference>
<dbReference type="PANTHER" id="PTHR10210:SF53">
    <property type="entry name" value="GH23275P"/>
    <property type="match status" value="1"/>
</dbReference>
<dbReference type="GO" id="GO:0006164">
    <property type="term" value="P:purine nucleotide biosynthetic process"/>
    <property type="evidence" value="ECO:0007669"/>
    <property type="project" value="TreeGrafter"/>
</dbReference>
<dbReference type="FunFam" id="3.40.50.2020:FF:000014">
    <property type="entry name" value="Ribose-phosphate pyrophosphokinase 1"/>
    <property type="match status" value="1"/>
</dbReference>
<dbReference type="GO" id="GO:0000287">
    <property type="term" value="F:magnesium ion binding"/>
    <property type="evidence" value="ECO:0007669"/>
    <property type="project" value="InterPro"/>
</dbReference>
<proteinExistence type="inferred from homology"/>
<dbReference type="EMBL" id="FZQP02006870">
    <property type="protein sequence ID" value="VVD04550.1"/>
    <property type="molecule type" value="Genomic_DNA"/>
</dbReference>
<accession>A0A5E4R5A5</accession>
<dbReference type="PANTHER" id="PTHR10210">
    <property type="entry name" value="RIBOSE-PHOSPHATE DIPHOSPHOKINASE FAMILY MEMBER"/>
    <property type="match status" value="1"/>
</dbReference>
<evidence type="ECO:0000313" key="5">
    <source>
        <dbReference type="Proteomes" id="UP000324832"/>
    </source>
</evidence>
<dbReference type="GO" id="GO:0004749">
    <property type="term" value="F:ribose phosphate diphosphokinase activity"/>
    <property type="evidence" value="ECO:0007669"/>
    <property type="project" value="TreeGrafter"/>
</dbReference>
<dbReference type="GO" id="GO:0005524">
    <property type="term" value="F:ATP binding"/>
    <property type="evidence" value="ECO:0007669"/>
    <property type="project" value="TreeGrafter"/>
</dbReference>
<dbReference type="InterPro" id="IPR029099">
    <property type="entry name" value="Pribosyltran_N"/>
</dbReference>
<feature type="domain" description="Ribose-phosphate pyrophosphokinase N-terminal" evidence="3">
    <location>
        <begin position="44"/>
        <end position="100"/>
    </location>
</feature>
<evidence type="ECO:0000259" key="3">
    <source>
        <dbReference type="Pfam" id="PF13793"/>
    </source>
</evidence>
<dbReference type="SUPFAM" id="SSF53271">
    <property type="entry name" value="PRTase-like"/>
    <property type="match status" value="1"/>
</dbReference>
<dbReference type="AlphaFoldDB" id="A0A5E4R5A5"/>
<organism evidence="4 5">
    <name type="scientific">Leptidea sinapis</name>
    <dbReference type="NCBI Taxonomy" id="189913"/>
    <lineage>
        <taxon>Eukaryota</taxon>
        <taxon>Metazoa</taxon>
        <taxon>Ecdysozoa</taxon>
        <taxon>Arthropoda</taxon>
        <taxon>Hexapoda</taxon>
        <taxon>Insecta</taxon>
        <taxon>Pterygota</taxon>
        <taxon>Neoptera</taxon>
        <taxon>Endopterygota</taxon>
        <taxon>Lepidoptera</taxon>
        <taxon>Glossata</taxon>
        <taxon>Ditrysia</taxon>
        <taxon>Papilionoidea</taxon>
        <taxon>Pieridae</taxon>
        <taxon>Dismorphiinae</taxon>
        <taxon>Leptidea</taxon>
    </lineage>
</organism>
<evidence type="ECO:0000256" key="2">
    <source>
        <dbReference type="ARBA" id="ARBA00022727"/>
    </source>
</evidence>
<evidence type="ECO:0000313" key="4">
    <source>
        <dbReference type="EMBL" id="VVD04550.1"/>
    </source>
</evidence>
<evidence type="ECO:0000256" key="1">
    <source>
        <dbReference type="ARBA" id="ARBA00006478"/>
    </source>
</evidence>